<accession>D2JC03</accession>
<dbReference type="EMBL" id="GQ900451">
    <property type="protein sequence ID" value="ADA80128.1"/>
    <property type="molecule type" value="Genomic_DNA"/>
</dbReference>
<gene>
    <name evidence="1" type="ORF">SAP104B_002</name>
</gene>
<sequence length="64" mass="7639">MNNINTLERRLKDAQRIKRYLIKNNASKTKISEIKRIENFLDVELNKEKVVNTLTNLYFGNQQD</sequence>
<protein>
    <submittedName>
        <fullName evidence="1">Uncharacterized protein</fullName>
    </submittedName>
</protein>
<reference evidence="1" key="2">
    <citation type="submission" date="2009-12" db="EMBL/GenBank/DDBJ databases">
        <authorList>
            <person name="Summers A.O."/>
            <person name="Shearer J."/>
            <person name="Wireman J."/>
        </authorList>
    </citation>
    <scope>NUCLEOTIDE SEQUENCE</scope>
    <source>
        <strain evidence="1">SK6575</strain>
        <plasmid evidence="1">SAP104B</plasmid>
    </source>
</reference>
<name>D2JC03_STAAU</name>
<proteinExistence type="predicted"/>
<geneLocation type="plasmid" evidence="1">
    <name>SAP104B</name>
</geneLocation>
<dbReference type="AlphaFoldDB" id="D2JC03"/>
<dbReference type="RefSeq" id="WP_001059805.1">
    <property type="nucleotide sequence ID" value="NC_013376.2"/>
</dbReference>
<organism evidence="1">
    <name type="scientific">Staphylococcus aureus SK6575</name>
    <dbReference type="NCBI Taxonomy" id="903521"/>
    <lineage>
        <taxon>Bacteria</taxon>
        <taxon>Bacillati</taxon>
        <taxon>Bacillota</taxon>
        <taxon>Bacilli</taxon>
        <taxon>Bacillales</taxon>
        <taxon>Staphylococcaceae</taxon>
        <taxon>Staphylococcus</taxon>
    </lineage>
</organism>
<reference evidence="1" key="1">
    <citation type="submission" date="2009-08" db="EMBL/GenBank/DDBJ databases">
        <authorList>
            <person name="Gill J."/>
            <person name="Borman J."/>
            <person name="Shetty J."/>
            <person name="Hostetler J."/>
            <person name="Durkin S."/>
            <person name="Montgomery B."/>
        </authorList>
    </citation>
    <scope>NUCLEOTIDE SEQUENCE</scope>
    <source>
        <strain evidence="1">SK6575</strain>
        <plasmid evidence="1">SAP104B</plasmid>
    </source>
</reference>
<evidence type="ECO:0000313" key="1">
    <source>
        <dbReference type="EMBL" id="ADA80128.1"/>
    </source>
</evidence>
<keyword evidence="1" id="KW-0614">Plasmid</keyword>